<evidence type="ECO:0000313" key="1">
    <source>
        <dbReference type="EMBL" id="MTJ43187.1"/>
    </source>
</evidence>
<protein>
    <submittedName>
        <fullName evidence="1">Fatty acyl-AMP ligase</fullName>
    </submittedName>
</protein>
<dbReference type="Proteomes" id="UP001517388">
    <property type="component" value="Unassembled WGS sequence"/>
</dbReference>
<keyword evidence="2" id="KW-1185">Reference proteome</keyword>
<evidence type="ECO:0000313" key="2">
    <source>
        <dbReference type="Proteomes" id="UP001517388"/>
    </source>
</evidence>
<accession>A0ACC7S6R1</accession>
<keyword evidence="1" id="KW-0436">Ligase</keyword>
<organism evidence="1 2">
    <name type="scientific">Dolichospermum flos-aquae UHCC 0037</name>
    <dbReference type="NCBI Taxonomy" id="2590026"/>
    <lineage>
        <taxon>Bacteria</taxon>
        <taxon>Bacillati</taxon>
        <taxon>Cyanobacteriota</taxon>
        <taxon>Cyanophyceae</taxon>
        <taxon>Nostocales</taxon>
        <taxon>Aphanizomenonaceae</taxon>
        <taxon>Dolichospermum</taxon>
    </lineage>
</organism>
<dbReference type="EMBL" id="VILF01000001">
    <property type="protein sequence ID" value="MTJ43187.1"/>
    <property type="molecule type" value="Genomic_DNA"/>
</dbReference>
<gene>
    <name evidence="1" type="ORF">FJR39_08125</name>
</gene>
<comment type="caution">
    <text evidence="1">The sequence shown here is derived from an EMBL/GenBank/DDBJ whole genome shotgun (WGS) entry which is preliminary data.</text>
</comment>
<name>A0ACC7S6R1_DOLFA</name>
<sequence>MIEFKALNTLDQLLTYRAKVQPNRRAYTMLDINGAEDSYITYGDMYSQVINIAQRLLSEGLQSRNAILLYPPGIEFIVAFFGCLYAGVLTCTYPYPKTQSFQQEDFRYCFCHRSLSNTTSWQG</sequence>
<proteinExistence type="predicted"/>
<reference evidence="2" key="1">
    <citation type="journal article" date="2020" name="Toxins">
        <title>Phylogenomic Analysis of Secondary Metabolism in the Toxic Cyanobacterial Genera Anabaena, Dolichospermum and Aphanizomenon.</title>
        <authorList>
            <person name="Oesterholm J."/>
            <person name="Popin R.V."/>
            <person name="Fewer D.P."/>
            <person name="Sivonen K."/>
        </authorList>
    </citation>
    <scope>NUCLEOTIDE SEQUENCE [LARGE SCALE GENOMIC DNA]</scope>
    <source>
        <strain evidence="2">UHCC 0037</strain>
    </source>
</reference>